<gene>
    <name evidence="1" type="ORF">GTP56_07950</name>
</gene>
<dbReference type="AlphaFoldDB" id="A0A7X4KG33"/>
<evidence type="ECO:0000313" key="2">
    <source>
        <dbReference type="Proteomes" id="UP000469734"/>
    </source>
</evidence>
<dbReference type="RefSeq" id="WP_161049706.1">
    <property type="nucleotide sequence ID" value="NZ_WWCR01000006.1"/>
</dbReference>
<name>A0A7X4KG33_9BURK</name>
<sequence length="224" mass="24685">MMSPEERRTLCIHEAAHAVIAALGGAFVQQIVLGAEAGFCVIEGFNVRREFIWWDEDAKCYASDRAAFESYARAIERQTNSFDADLKKAAGIRANVKNTLTQMRKDVRVSLCNLLAGPIADAICAGEGTWSLVVGFDFEFDTDDVQGHDIPKALALAGLLPSPKELEHARISTEAMLRREEVWARVQALADLLAKRGELCEELDAMLPSAIKGWPTSPQTRVRP</sequence>
<dbReference type="GO" id="GO:0004222">
    <property type="term" value="F:metalloendopeptidase activity"/>
    <property type="evidence" value="ECO:0007669"/>
    <property type="project" value="InterPro"/>
</dbReference>
<organism evidence="1 2">
    <name type="scientific">Duganella margarita</name>
    <dbReference type="NCBI Taxonomy" id="2692170"/>
    <lineage>
        <taxon>Bacteria</taxon>
        <taxon>Pseudomonadati</taxon>
        <taxon>Pseudomonadota</taxon>
        <taxon>Betaproteobacteria</taxon>
        <taxon>Burkholderiales</taxon>
        <taxon>Oxalobacteraceae</taxon>
        <taxon>Telluria group</taxon>
        <taxon>Duganella</taxon>
    </lineage>
</organism>
<dbReference type="GO" id="GO:0004176">
    <property type="term" value="F:ATP-dependent peptidase activity"/>
    <property type="evidence" value="ECO:0007669"/>
    <property type="project" value="InterPro"/>
</dbReference>
<evidence type="ECO:0008006" key="3">
    <source>
        <dbReference type="Google" id="ProtNLM"/>
    </source>
</evidence>
<dbReference type="SUPFAM" id="SSF140990">
    <property type="entry name" value="FtsH protease domain-like"/>
    <property type="match status" value="1"/>
</dbReference>
<protein>
    <recommendedName>
        <fullName evidence="3">Peptidase M41 domain-containing protein</fullName>
    </recommendedName>
</protein>
<dbReference type="Proteomes" id="UP000469734">
    <property type="component" value="Unassembled WGS sequence"/>
</dbReference>
<accession>A0A7X4KG33</accession>
<dbReference type="GO" id="GO:0006508">
    <property type="term" value="P:proteolysis"/>
    <property type="evidence" value="ECO:0007669"/>
    <property type="project" value="InterPro"/>
</dbReference>
<dbReference type="InterPro" id="IPR037219">
    <property type="entry name" value="Peptidase_M41-like"/>
</dbReference>
<reference evidence="1 2" key="1">
    <citation type="submission" date="2019-12" db="EMBL/GenBank/DDBJ databases">
        <title>Novel species isolated from a subtropical stream in China.</title>
        <authorList>
            <person name="Lu H."/>
        </authorList>
    </citation>
    <scope>NUCLEOTIDE SEQUENCE [LARGE SCALE GENOMIC DNA]</scope>
    <source>
        <strain evidence="1 2">FT134W</strain>
    </source>
</reference>
<dbReference type="EMBL" id="WWCR01000006">
    <property type="protein sequence ID" value="MYM72129.1"/>
    <property type="molecule type" value="Genomic_DNA"/>
</dbReference>
<comment type="caution">
    <text evidence="1">The sequence shown here is derived from an EMBL/GenBank/DDBJ whole genome shotgun (WGS) entry which is preliminary data.</text>
</comment>
<dbReference type="Gene3D" id="1.20.58.760">
    <property type="entry name" value="Peptidase M41"/>
    <property type="match status" value="1"/>
</dbReference>
<evidence type="ECO:0000313" key="1">
    <source>
        <dbReference type="EMBL" id="MYM72129.1"/>
    </source>
</evidence>
<dbReference type="GO" id="GO:0005524">
    <property type="term" value="F:ATP binding"/>
    <property type="evidence" value="ECO:0007669"/>
    <property type="project" value="InterPro"/>
</dbReference>
<proteinExistence type="predicted"/>